<reference evidence="13" key="3">
    <citation type="submission" date="2025-09" db="UniProtKB">
        <authorList>
            <consortium name="Ensembl"/>
        </authorList>
    </citation>
    <scope>IDENTIFICATION</scope>
</reference>
<dbReference type="OMA" id="NPLIYMA"/>
<dbReference type="PRINTS" id="PR00237">
    <property type="entry name" value="GPCRRHODOPSN"/>
</dbReference>
<keyword evidence="7 10" id="KW-0675">Receptor</keyword>
<evidence type="ECO:0000259" key="12">
    <source>
        <dbReference type="PROSITE" id="PS50262"/>
    </source>
</evidence>
<keyword evidence="6 11" id="KW-0472">Membrane</keyword>
<keyword evidence="11" id="KW-0552">Olfaction</keyword>
<evidence type="ECO:0000256" key="8">
    <source>
        <dbReference type="ARBA" id="ARBA00023180"/>
    </source>
</evidence>
<dbReference type="SUPFAM" id="SSF81321">
    <property type="entry name" value="Family A G protein-coupled receptor-like"/>
    <property type="match status" value="1"/>
</dbReference>
<evidence type="ECO:0000256" key="6">
    <source>
        <dbReference type="ARBA" id="ARBA00023136"/>
    </source>
</evidence>
<dbReference type="InterPro" id="IPR000725">
    <property type="entry name" value="Olfact_rcpt"/>
</dbReference>
<keyword evidence="11" id="KW-0716">Sensory transduction</keyword>
<dbReference type="InterPro" id="IPR000276">
    <property type="entry name" value="GPCR_Rhodpsn"/>
</dbReference>
<feature type="transmembrane region" description="Helical" evidence="11">
    <location>
        <begin position="107"/>
        <end position="129"/>
    </location>
</feature>
<organism evidence="13 14">
    <name type="scientific">Anas platyrhynchos platyrhynchos</name>
    <name type="common">Northern mallard</name>
    <dbReference type="NCBI Taxonomy" id="8840"/>
    <lineage>
        <taxon>Eukaryota</taxon>
        <taxon>Metazoa</taxon>
        <taxon>Chordata</taxon>
        <taxon>Craniata</taxon>
        <taxon>Vertebrata</taxon>
        <taxon>Euteleostomi</taxon>
        <taxon>Archelosauria</taxon>
        <taxon>Archosauria</taxon>
        <taxon>Dinosauria</taxon>
        <taxon>Saurischia</taxon>
        <taxon>Theropoda</taxon>
        <taxon>Coelurosauria</taxon>
        <taxon>Aves</taxon>
        <taxon>Neognathae</taxon>
        <taxon>Galloanserae</taxon>
        <taxon>Anseriformes</taxon>
        <taxon>Anatidae</taxon>
        <taxon>Anatinae</taxon>
        <taxon>Anas</taxon>
    </lineage>
</organism>
<dbReference type="PROSITE" id="PS50262">
    <property type="entry name" value="G_PROTEIN_RECEP_F1_2"/>
    <property type="match status" value="1"/>
</dbReference>
<evidence type="ECO:0000256" key="10">
    <source>
        <dbReference type="RuleBase" id="RU000688"/>
    </source>
</evidence>
<feature type="transmembrane region" description="Helical" evidence="11">
    <location>
        <begin position="149"/>
        <end position="167"/>
    </location>
</feature>
<feature type="transmembrane region" description="Helical" evidence="11">
    <location>
        <begin position="73"/>
        <end position="95"/>
    </location>
</feature>
<dbReference type="Ensembl" id="ENSAPLT00000001350.2">
    <property type="protein sequence ID" value="ENSAPLP00000000779.2"/>
    <property type="gene ID" value="ENSAPLG00000001360.2"/>
</dbReference>
<evidence type="ECO:0000313" key="14">
    <source>
        <dbReference type="Proteomes" id="UP000016666"/>
    </source>
</evidence>
<feature type="transmembrane region" description="Helical" evidence="11">
    <location>
        <begin position="21"/>
        <end position="40"/>
    </location>
</feature>
<feature type="transmembrane region" description="Helical" evidence="11">
    <location>
        <begin position="187"/>
        <end position="205"/>
    </location>
</feature>
<keyword evidence="9 10" id="KW-0807">Transducer</keyword>
<dbReference type="GeneTree" id="ENSGT01140000282552"/>
<dbReference type="Gene3D" id="1.20.1070.10">
    <property type="entry name" value="Rhodopsin 7-helix transmembrane proteins"/>
    <property type="match status" value="1"/>
</dbReference>
<dbReference type="PRINTS" id="PR00245">
    <property type="entry name" value="OLFACTORYR"/>
</dbReference>
<dbReference type="HOGENOM" id="CLU_012526_8_1_1"/>
<evidence type="ECO:0000256" key="3">
    <source>
        <dbReference type="ARBA" id="ARBA00022692"/>
    </source>
</evidence>
<comment type="subcellular location">
    <subcellularLocation>
        <location evidence="11">Cell membrane</location>
        <topology evidence="11">Multi-pass membrane protein</topology>
    </subcellularLocation>
    <subcellularLocation>
        <location evidence="2">Membrane</location>
        <topology evidence="2">Multi-pass membrane protein</topology>
    </subcellularLocation>
</comment>
<evidence type="ECO:0000256" key="11">
    <source>
        <dbReference type="RuleBase" id="RU363047"/>
    </source>
</evidence>
<keyword evidence="3 10" id="KW-0812">Transmembrane</keyword>
<reference evidence="13" key="2">
    <citation type="submission" date="2025-08" db="UniProtKB">
        <authorList>
            <consortium name="Ensembl"/>
        </authorList>
    </citation>
    <scope>IDENTIFICATION</scope>
</reference>
<dbReference type="PROSITE" id="PS00237">
    <property type="entry name" value="G_PROTEIN_RECEP_F1_1"/>
    <property type="match status" value="1"/>
</dbReference>
<feature type="domain" description="G-protein coupled receptors family 1 profile" evidence="12">
    <location>
        <begin position="88"/>
        <end position="336"/>
    </location>
</feature>
<evidence type="ECO:0000313" key="13">
    <source>
        <dbReference type="Ensembl" id="ENSAPLP00000000779.2"/>
    </source>
</evidence>
<dbReference type="GO" id="GO:0004984">
    <property type="term" value="F:olfactory receptor activity"/>
    <property type="evidence" value="ECO:0007669"/>
    <property type="project" value="InterPro"/>
</dbReference>
<feature type="transmembrane region" description="Helical" evidence="11">
    <location>
        <begin position="244"/>
        <end position="269"/>
    </location>
</feature>
<dbReference type="Pfam" id="PF13853">
    <property type="entry name" value="7tm_4"/>
    <property type="match status" value="1"/>
</dbReference>
<evidence type="ECO:0000256" key="9">
    <source>
        <dbReference type="ARBA" id="ARBA00023224"/>
    </source>
</evidence>
<dbReference type="GO" id="GO:0005886">
    <property type="term" value="C:plasma membrane"/>
    <property type="evidence" value="ECO:0007669"/>
    <property type="project" value="UniProtKB-SubCell"/>
</dbReference>
<accession>U3I0K9</accession>
<evidence type="ECO:0000256" key="1">
    <source>
        <dbReference type="ARBA" id="ARBA00002936"/>
    </source>
</evidence>
<keyword evidence="8" id="KW-0325">Glycoprotein</keyword>
<dbReference type="GO" id="GO:0004930">
    <property type="term" value="F:G protein-coupled receptor activity"/>
    <property type="evidence" value="ECO:0007669"/>
    <property type="project" value="UniProtKB-KW"/>
</dbReference>
<sequence>MHAQKLLLHKRKSRSRYLISALVLLYSRLLLLINNLSFFFNCIVNSSYLSSNHTTVTYFILLGLTDRPELQSLLFVMILLIYVVTLASNLGMIGLITTDFQLQTPMYFFLINLSIVDLCYSSVFVPRMLINFLVENKTISYSACVTQHFLFVVFVTTEGFLLAVMAYDRYIAICSPLLYTTLMPRKVCICLVVASYLGGLFNSLVHTCGLLKLSFCGPNTINHYFCDTNPLLQLTCSDNRVNELVLVTLSGIIAMSTLLIVIVSYIYILFSVLSNGSATRYKAFSTCASHLTAVTLFYGPVSLSHVQPSSRYSLDREKISAVFYTLAVPMLNPLIYMAWK</sequence>
<feature type="transmembrane region" description="Helical" evidence="11">
    <location>
        <begin position="321"/>
        <end position="339"/>
    </location>
</feature>
<dbReference type="AlphaFoldDB" id="U3I0K9"/>
<keyword evidence="4 11" id="KW-1133">Transmembrane helix</keyword>
<proteinExistence type="inferred from homology"/>
<reference evidence="13 14" key="1">
    <citation type="submission" date="2017-10" db="EMBL/GenBank/DDBJ databases">
        <title>A new Pekin duck reference genome.</title>
        <authorList>
            <person name="Hou Z.-C."/>
            <person name="Zhou Z.-K."/>
            <person name="Zhu F."/>
            <person name="Hou S.-S."/>
        </authorList>
    </citation>
    <scope>NUCLEOTIDE SEQUENCE [LARGE SCALE GENOMIC DNA]</scope>
</reference>
<keyword evidence="14" id="KW-1185">Reference proteome</keyword>
<name>U3I0K9_ANAPP</name>
<evidence type="ECO:0000256" key="7">
    <source>
        <dbReference type="ARBA" id="ARBA00023170"/>
    </source>
</evidence>
<keyword evidence="11" id="KW-1003">Cell membrane</keyword>
<protein>
    <recommendedName>
        <fullName evidence="11">Olfactory receptor</fullName>
    </recommendedName>
</protein>
<comment type="similarity">
    <text evidence="10">Belongs to the G-protein coupled receptor 1 family.</text>
</comment>
<evidence type="ECO:0000256" key="5">
    <source>
        <dbReference type="ARBA" id="ARBA00023040"/>
    </source>
</evidence>
<dbReference type="Proteomes" id="UP000016666">
    <property type="component" value="Chromosome 5"/>
</dbReference>
<dbReference type="PANTHER" id="PTHR48018">
    <property type="entry name" value="OLFACTORY RECEPTOR"/>
    <property type="match status" value="1"/>
</dbReference>
<evidence type="ECO:0000256" key="4">
    <source>
        <dbReference type="ARBA" id="ARBA00022989"/>
    </source>
</evidence>
<keyword evidence="5 10" id="KW-0297">G-protein coupled receptor</keyword>
<dbReference type="InterPro" id="IPR017452">
    <property type="entry name" value="GPCR_Rhodpsn_7TM"/>
</dbReference>
<evidence type="ECO:0000256" key="2">
    <source>
        <dbReference type="ARBA" id="ARBA00004141"/>
    </source>
</evidence>
<dbReference type="FunFam" id="1.20.1070.10:FF:000003">
    <property type="entry name" value="Olfactory receptor"/>
    <property type="match status" value="1"/>
</dbReference>
<comment type="function">
    <text evidence="1">Odorant receptor.</text>
</comment>